<organism evidence="2 3">
    <name type="scientific">Malassezia arunalokei</name>
    <dbReference type="NCBI Taxonomy" id="1514897"/>
    <lineage>
        <taxon>Eukaryota</taxon>
        <taxon>Fungi</taxon>
        <taxon>Dikarya</taxon>
        <taxon>Basidiomycota</taxon>
        <taxon>Ustilaginomycotina</taxon>
        <taxon>Malasseziomycetes</taxon>
        <taxon>Malasseziales</taxon>
        <taxon>Malasseziaceae</taxon>
        <taxon>Malassezia</taxon>
    </lineage>
</organism>
<proteinExistence type="predicted"/>
<dbReference type="AlphaFoldDB" id="A0AAJ6CLI0"/>
<feature type="compositionally biased region" description="Pro residues" evidence="1">
    <location>
        <begin position="371"/>
        <end position="380"/>
    </location>
</feature>
<name>A0AAJ6CLI0_9BASI</name>
<feature type="compositionally biased region" description="Low complexity" evidence="1">
    <location>
        <begin position="237"/>
        <end position="258"/>
    </location>
</feature>
<gene>
    <name evidence="2" type="ORF">MARU1_001463</name>
</gene>
<feature type="compositionally biased region" description="Acidic residues" evidence="1">
    <location>
        <begin position="302"/>
        <end position="316"/>
    </location>
</feature>
<dbReference type="EMBL" id="CP119918">
    <property type="protein sequence ID" value="WFD15445.1"/>
    <property type="molecule type" value="Genomic_DNA"/>
</dbReference>
<feature type="compositionally biased region" description="Polar residues" evidence="1">
    <location>
        <begin position="160"/>
        <end position="173"/>
    </location>
</feature>
<feature type="compositionally biased region" description="Basic and acidic residues" evidence="1">
    <location>
        <begin position="138"/>
        <end position="157"/>
    </location>
</feature>
<evidence type="ECO:0000256" key="1">
    <source>
        <dbReference type="SAM" id="MobiDB-lite"/>
    </source>
</evidence>
<feature type="compositionally biased region" description="Basic and acidic residues" evidence="1">
    <location>
        <begin position="183"/>
        <end position="206"/>
    </location>
</feature>
<evidence type="ECO:0000313" key="3">
    <source>
        <dbReference type="Proteomes" id="UP001217582"/>
    </source>
</evidence>
<feature type="compositionally biased region" description="Low complexity" evidence="1">
    <location>
        <begin position="265"/>
        <end position="277"/>
    </location>
</feature>
<accession>A0AAJ6CLI0</accession>
<feature type="region of interest" description="Disordered" evidence="1">
    <location>
        <begin position="1"/>
        <end position="57"/>
    </location>
</feature>
<sequence length="407" mass="43545">MNPWASPWEADADDVAPAPLPRSDSPPLEVGALPSLDVDPWSGQPIVPAPPTSDDANLASLTSASMMIHENVWNEPSESSAQEDAKETVTACSDEQERADEPSEDVAEESPSAPTPIRADEPSENVVDESTAVPAPIRDNEPSESVHERPPEREAAQERTNTSSEPAPSSVRSAFSRLGTRVAEWRQARAAAQEEARKQAEAEQSKGWRRVAPASTNTSSKLGSWLKRAPPPEKGTSLKPPSSSTTLNADDLAWLDAATTKKEAAASPASDTAPSAPQDTGESLALGLGPMTLSTRAYNPLDNDDDHEDDDDDEFGEIQTYTDGPAPLYDAPISTRPAPYVDRGGDEQGGALASHTETTYRDTPEKAPLALWPPSPPTQPPKAREHRSSPPRKGGLSRADLDFFENL</sequence>
<protein>
    <submittedName>
        <fullName evidence="2">Uncharacterized protein</fullName>
    </submittedName>
</protein>
<keyword evidence="3" id="KW-1185">Reference proteome</keyword>
<dbReference type="Proteomes" id="UP001217582">
    <property type="component" value="Chromosome 3"/>
</dbReference>
<evidence type="ECO:0000313" key="2">
    <source>
        <dbReference type="EMBL" id="WFD15445.1"/>
    </source>
</evidence>
<feature type="region of interest" description="Disordered" evidence="1">
    <location>
        <begin position="73"/>
        <end position="407"/>
    </location>
</feature>
<reference evidence="2 3" key="1">
    <citation type="submission" date="2023-03" db="EMBL/GenBank/DDBJ databases">
        <title>Mating type loci evolution in Malassezia.</title>
        <authorList>
            <person name="Coelho M.A."/>
        </authorList>
    </citation>
    <scope>NUCLEOTIDE SEQUENCE [LARGE SCALE GENOMIC DNA]</scope>
    <source>
        <strain evidence="2 3">CBS 13387</strain>
    </source>
</reference>